<dbReference type="EMBL" id="AP025184">
    <property type="protein sequence ID" value="BDB54483.1"/>
    <property type="molecule type" value="Genomic_DNA"/>
</dbReference>
<proteinExistence type="predicted"/>
<reference evidence="2 3" key="1">
    <citation type="journal article" date="2022" name="Int. J. Syst. Evol. Microbiol.">
        <title>Flavobacterium ammonificans sp. nov. and Flavobacterium ammoniigenes sp. nov., ammonifying bacteria isolated from surface river water.</title>
        <authorList>
            <person name="Watanabe K."/>
            <person name="Kitamura T."/>
            <person name="Ogata Y."/>
            <person name="Shindo C."/>
            <person name="Suda W."/>
        </authorList>
    </citation>
    <scope>NUCLEOTIDE SEQUENCE [LARGE SCALE GENOMIC DNA]</scope>
    <source>
        <strain evidence="2 3">GENT5</strain>
    </source>
</reference>
<gene>
    <name evidence="2" type="ORF">GENT5_07880</name>
</gene>
<reference evidence="2 3" key="2">
    <citation type="journal article" date="2022" name="Microorganisms">
        <title>Complete Genome Sequences of Two Flavobacterium ammonificans Strains and a Flavobacterium ammoniigenes Strain of Ammonifying Bacterioplankton Isolated from Surface River Water.</title>
        <authorList>
            <person name="Suda W."/>
            <person name="Ogata Y."/>
            <person name="Shindo C."/>
            <person name="Watanabe K."/>
        </authorList>
    </citation>
    <scope>NUCLEOTIDE SEQUENCE [LARGE SCALE GENOMIC DNA]</scope>
    <source>
        <strain evidence="2 3">GENT5</strain>
    </source>
</reference>
<evidence type="ECO:0000256" key="1">
    <source>
        <dbReference type="SAM" id="SignalP"/>
    </source>
</evidence>
<keyword evidence="1" id="KW-0732">Signal</keyword>
<feature type="signal peptide" evidence="1">
    <location>
        <begin position="1"/>
        <end position="18"/>
    </location>
</feature>
<accession>A0ABN6KYN2</accession>
<evidence type="ECO:0000313" key="2">
    <source>
        <dbReference type="EMBL" id="BDB54483.1"/>
    </source>
</evidence>
<feature type="chain" id="PRO_5047085140" evidence="1">
    <location>
        <begin position="19"/>
        <end position="240"/>
    </location>
</feature>
<keyword evidence="3" id="KW-1185">Reference proteome</keyword>
<sequence length="240" mass="27564">MKKLLLPFVLLCAFITSAQEFKNYGTPLNSGDKNFTAPMFNSLNQISEYRKGYLNDRKIDGSPYIIEAFTPSEIVGIQHTFNMRYNAYADEIEVEKSANEIYALKKESEFNTILINRGAYKLRLVNYWGTSKKESNGYLVEIASGNEITLFRRDKIELLPGKEAMTSFEITTQPKLIRMKARYFIGIKNNPIIAFPENKKQLINSFPNFKDQITNFIKSNDLDFDNETDLSKIALFLGTL</sequence>
<dbReference type="RefSeq" id="WP_229318218.1">
    <property type="nucleotide sequence ID" value="NZ_AP025184.1"/>
</dbReference>
<organism evidence="2 3">
    <name type="scientific">Flavobacterium ammoniigenes</name>
    <dbReference type="NCBI Taxonomy" id="1751095"/>
    <lineage>
        <taxon>Bacteria</taxon>
        <taxon>Pseudomonadati</taxon>
        <taxon>Bacteroidota</taxon>
        <taxon>Flavobacteriia</taxon>
        <taxon>Flavobacteriales</taxon>
        <taxon>Flavobacteriaceae</taxon>
        <taxon>Flavobacterium</taxon>
    </lineage>
</organism>
<name>A0ABN6KYN2_9FLAO</name>
<evidence type="ECO:0000313" key="3">
    <source>
        <dbReference type="Proteomes" id="UP001319867"/>
    </source>
</evidence>
<dbReference type="Proteomes" id="UP001319867">
    <property type="component" value="Chromosome"/>
</dbReference>
<protein>
    <submittedName>
        <fullName evidence="2">Uncharacterized protein</fullName>
    </submittedName>
</protein>